<evidence type="ECO:0000313" key="2">
    <source>
        <dbReference type="Proteomes" id="UP001151760"/>
    </source>
</evidence>
<dbReference type="Proteomes" id="UP001151760">
    <property type="component" value="Unassembled WGS sequence"/>
</dbReference>
<protein>
    <submittedName>
        <fullName evidence="1">Uncharacterized protein</fullName>
    </submittedName>
</protein>
<organism evidence="1 2">
    <name type="scientific">Tanacetum coccineum</name>
    <dbReference type="NCBI Taxonomy" id="301880"/>
    <lineage>
        <taxon>Eukaryota</taxon>
        <taxon>Viridiplantae</taxon>
        <taxon>Streptophyta</taxon>
        <taxon>Embryophyta</taxon>
        <taxon>Tracheophyta</taxon>
        <taxon>Spermatophyta</taxon>
        <taxon>Magnoliopsida</taxon>
        <taxon>eudicotyledons</taxon>
        <taxon>Gunneridae</taxon>
        <taxon>Pentapetalae</taxon>
        <taxon>asterids</taxon>
        <taxon>campanulids</taxon>
        <taxon>Asterales</taxon>
        <taxon>Asteraceae</taxon>
        <taxon>Asteroideae</taxon>
        <taxon>Anthemideae</taxon>
        <taxon>Anthemidinae</taxon>
        <taxon>Tanacetum</taxon>
    </lineage>
</organism>
<name>A0ABQ5AAF3_9ASTR</name>
<accession>A0ABQ5AAF3</accession>
<evidence type="ECO:0000313" key="1">
    <source>
        <dbReference type="EMBL" id="GJS99629.1"/>
    </source>
</evidence>
<keyword evidence="2" id="KW-1185">Reference proteome</keyword>
<dbReference type="EMBL" id="BQNB010012132">
    <property type="protein sequence ID" value="GJS99629.1"/>
    <property type="molecule type" value="Genomic_DNA"/>
</dbReference>
<reference evidence="1" key="2">
    <citation type="submission" date="2022-01" db="EMBL/GenBank/DDBJ databases">
        <authorList>
            <person name="Yamashiro T."/>
            <person name="Shiraishi A."/>
            <person name="Satake H."/>
            <person name="Nakayama K."/>
        </authorList>
    </citation>
    <scope>NUCLEOTIDE SEQUENCE</scope>
</reference>
<proteinExistence type="predicted"/>
<sequence>MIISRDEHYNKYLTHQVPKGLVHFPVIASGGGVVDLTSDEDPIDEDGDTRMGDSTRVLVFLGGEISSGGKNLENSPNREPLSEDILGATTQRDTGSYYPKRYWELLPKEILGAITQRDTGSYYPKRYWDVLWENRGTSLDPSWSDLDLYFSGDEFLRCDLKWLYVSAKVTKRGVWCTYACSSLQGGDGGACKLLRWLLGDVIEVLEVLGCLKMGKNEVKGCRVHFILG</sequence>
<reference evidence="1" key="1">
    <citation type="journal article" date="2022" name="Int. J. Mol. Sci.">
        <title>Draft Genome of Tanacetum Coccineum: Genomic Comparison of Closely Related Tanacetum-Family Plants.</title>
        <authorList>
            <person name="Yamashiro T."/>
            <person name="Shiraishi A."/>
            <person name="Nakayama K."/>
            <person name="Satake H."/>
        </authorList>
    </citation>
    <scope>NUCLEOTIDE SEQUENCE</scope>
</reference>
<comment type="caution">
    <text evidence="1">The sequence shown here is derived from an EMBL/GenBank/DDBJ whole genome shotgun (WGS) entry which is preliminary data.</text>
</comment>
<gene>
    <name evidence="1" type="ORF">Tco_0820799</name>
</gene>